<reference evidence="4 5" key="1">
    <citation type="submission" date="2019-08" db="EMBL/GenBank/DDBJ databases">
        <title>Deep-cultivation of Planctomycetes and their phenomic and genomic characterization uncovers novel biology.</title>
        <authorList>
            <person name="Wiegand S."/>
            <person name="Jogler M."/>
            <person name="Boedeker C."/>
            <person name="Pinto D."/>
            <person name="Vollmers J."/>
            <person name="Rivas-Marin E."/>
            <person name="Kohn T."/>
            <person name="Peeters S.H."/>
            <person name="Heuer A."/>
            <person name="Rast P."/>
            <person name="Oberbeckmann S."/>
            <person name="Bunk B."/>
            <person name="Jeske O."/>
            <person name="Meyerdierks A."/>
            <person name="Storesund J.E."/>
            <person name="Kallscheuer N."/>
            <person name="Luecker S."/>
            <person name="Lage O.M."/>
            <person name="Pohl T."/>
            <person name="Merkel B.J."/>
            <person name="Hornburger P."/>
            <person name="Mueller R.-W."/>
            <person name="Bruemmer F."/>
            <person name="Labrenz M."/>
            <person name="Spormann A.M."/>
            <person name="Op den Camp H."/>
            <person name="Overmann J."/>
            <person name="Amann R."/>
            <person name="Jetten M.S.M."/>
            <person name="Mascher T."/>
            <person name="Medema M.H."/>
            <person name="Devos D.P."/>
            <person name="Kaster A.-K."/>
            <person name="Ovreas L."/>
            <person name="Rohde M."/>
            <person name="Galperin M.Y."/>
            <person name="Jogler C."/>
        </authorList>
    </citation>
    <scope>NUCLEOTIDE SEQUENCE [LARGE SCALE GENOMIC DNA]</scope>
    <source>
        <strain evidence="4 5">OJF2</strain>
    </source>
</reference>
<evidence type="ECO:0000313" key="4">
    <source>
        <dbReference type="EMBL" id="QEH33923.1"/>
    </source>
</evidence>
<keyword evidence="5" id="KW-1185">Reference proteome</keyword>
<name>A0A5B9W077_9BACT</name>
<evidence type="ECO:0000256" key="2">
    <source>
        <dbReference type="SAM" id="SignalP"/>
    </source>
</evidence>
<sequence length="261" mass="28011" precursor="true">MTALRLAFAASCLLGALAAGCRPAAAAPPGDDAAGSQARSAIRRQAYPWYDADRDEVRPLIPARSSWSRRLEGWMESIGAWFRRHFGGNDEGASGGRAGSLLSTLLFAIAGAALVALCWRLWRMHERGPDRGAMTATVGEAARVAGLTPGEGLEGADPWAEADRLLAAGDRRGAVTWLFLGQLLVLDRARVIRIAPGKTGRQYAAMIEDPGLGDALRATLAVFEQVYYGRKDPDPHVVEALFRRATGFRRRLSEIEGVAGS</sequence>
<gene>
    <name evidence="4" type="ORF">OJF2_24550</name>
</gene>
<evidence type="ECO:0000259" key="3">
    <source>
        <dbReference type="Pfam" id="PF13559"/>
    </source>
</evidence>
<dbReference type="EMBL" id="CP042997">
    <property type="protein sequence ID" value="QEH33923.1"/>
    <property type="molecule type" value="Genomic_DNA"/>
</dbReference>
<dbReference type="RefSeq" id="WP_148593918.1">
    <property type="nucleotide sequence ID" value="NZ_CP042997.1"/>
</dbReference>
<keyword evidence="2" id="KW-0732">Signal</keyword>
<dbReference type="PROSITE" id="PS51257">
    <property type="entry name" value="PROKAR_LIPOPROTEIN"/>
    <property type="match status" value="1"/>
</dbReference>
<evidence type="ECO:0000313" key="5">
    <source>
        <dbReference type="Proteomes" id="UP000324233"/>
    </source>
</evidence>
<organism evidence="4 5">
    <name type="scientific">Aquisphaera giovannonii</name>
    <dbReference type="NCBI Taxonomy" id="406548"/>
    <lineage>
        <taxon>Bacteria</taxon>
        <taxon>Pseudomonadati</taxon>
        <taxon>Planctomycetota</taxon>
        <taxon>Planctomycetia</taxon>
        <taxon>Isosphaerales</taxon>
        <taxon>Isosphaeraceae</taxon>
        <taxon>Aquisphaera</taxon>
    </lineage>
</organism>
<dbReference type="AlphaFoldDB" id="A0A5B9W077"/>
<dbReference type="Proteomes" id="UP000324233">
    <property type="component" value="Chromosome"/>
</dbReference>
<dbReference type="InterPro" id="IPR025403">
    <property type="entry name" value="TgpA-like_C"/>
</dbReference>
<keyword evidence="1" id="KW-1133">Transmembrane helix</keyword>
<feature type="domain" description="Protein-glutamine gamma-glutamyltransferase-like C-terminal" evidence="3">
    <location>
        <begin position="185"/>
        <end position="243"/>
    </location>
</feature>
<dbReference type="KEGG" id="agv:OJF2_24550"/>
<keyword evidence="1" id="KW-0472">Membrane</keyword>
<feature type="chain" id="PRO_5022758299" description="Protein-glutamine gamma-glutamyltransferase-like C-terminal domain-containing protein" evidence="2">
    <location>
        <begin position="27"/>
        <end position="261"/>
    </location>
</feature>
<evidence type="ECO:0000256" key="1">
    <source>
        <dbReference type="SAM" id="Phobius"/>
    </source>
</evidence>
<accession>A0A5B9W077</accession>
<feature type="signal peptide" evidence="2">
    <location>
        <begin position="1"/>
        <end position="26"/>
    </location>
</feature>
<feature type="transmembrane region" description="Helical" evidence="1">
    <location>
        <begin position="101"/>
        <end position="122"/>
    </location>
</feature>
<protein>
    <recommendedName>
        <fullName evidence="3">Protein-glutamine gamma-glutamyltransferase-like C-terminal domain-containing protein</fullName>
    </recommendedName>
</protein>
<dbReference type="OrthoDB" id="287449at2"/>
<dbReference type="Pfam" id="PF13559">
    <property type="entry name" value="DUF4129"/>
    <property type="match status" value="1"/>
</dbReference>
<keyword evidence="1" id="KW-0812">Transmembrane</keyword>
<proteinExistence type="predicted"/>